<name>A0AAE1XVM2_9LAMI</name>
<dbReference type="EMBL" id="JACGWO010000009">
    <property type="protein sequence ID" value="KAK4418840.1"/>
    <property type="molecule type" value="Genomic_DNA"/>
</dbReference>
<evidence type="ECO:0000259" key="6">
    <source>
        <dbReference type="SMART" id="SM00499"/>
    </source>
</evidence>
<keyword evidence="2 4" id="KW-0813">Transport</keyword>
<dbReference type="GO" id="GO:0008289">
    <property type="term" value="F:lipid binding"/>
    <property type="evidence" value="ECO:0007669"/>
    <property type="project" value="UniProtKB-KW"/>
</dbReference>
<comment type="similarity">
    <text evidence="1 4">Belongs to the plant LTP family.</text>
</comment>
<evidence type="ECO:0000313" key="8">
    <source>
        <dbReference type="Proteomes" id="UP001293254"/>
    </source>
</evidence>
<evidence type="ECO:0000256" key="3">
    <source>
        <dbReference type="ARBA" id="ARBA00023121"/>
    </source>
</evidence>
<dbReference type="Pfam" id="PF00234">
    <property type="entry name" value="Tryp_alpha_amyl"/>
    <property type="match status" value="1"/>
</dbReference>
<dbReference type="InterPro" id="IPR000528">
    <property type="entry name" value="Plant_nsLTP"/>
</dbReference>
<dbReference type="PRINTS" id="PR00382">
    <property type="entry name" value="LIPIDTRNSFER"/>
</dbReference>
<dbReference type="SUPFAM" id="SSF47699">
    <property type="entry name" value="Bifunctional inhibitor/lipid-transfer protein/seed storage 2S albumin"/>
    <property type="match status" value="1"/>
</dbReference>
<keyword evidence="3 4" id="KW-0446">Lipid-binding</keyword>
<proteinExistence type="inferred from homology"/>
<dbReference type="CDD" id="cd01960">
    <property type="entry name" value="nsLTP1"/>
    <property type="match status" value="1"/>
</dbReference>
<evidence type="ECO:0000256" key="5">
    <source>
        <dbReference type="SAM" id="SignalP"/>
    </source>
</evidence>
<reference evidence="7" key="2">
    <citation type="journal article" date="2024" name="Plant">
        <title>Genomic evolution and insights into agronomic trait innovations of Sesamum species.</title>
        <authorList>
            <person name="Miao H."/>
            <person name="Wang L."/>
            <person name="Qu L."/>
            <person name="Liu H."/>
            <person name="Sun Y."/>
            <person name="Le M."/>
            <person name="Wang Q."/>
            <person name="Wei S."/>
            <person name="Zheng Y."/>
            <person name="Lin W."/>
            <person name="Duan Y."/>
            <person name="Cao H."/>
            <person name="Xiong S."/>
            <person name="Wang X."/>
            <person name="Wei L."/>
            <person name="Li C."/>
            <person name="Ma Q."/>
            <person name="Ju M."/>
            <person name="Zhao R."/>
            <person name="Li G."/>
            <person name="Mu C."/>
            <person name="Tian Q."/>
            <person name="Mei H."/>
            <person name="Zhang T."/>
            <person name="Gao T."/>
            <person name="Zhang H."/>
        </authorList>
    </citation>
    <scope>NUCLEOTIDE SEQUENCE</scope>
    <source>
        <strain evidence="7">3651</strain>
    </source>
</reference>
<dbReference type="InterPro" id="IPR016140">
    <property type="entry name" value="Bifunc_inhib/LTP/seed_store"/>
</dbReference>
<feature type="signal peptide" evidence="5">
    <location>
        <begin position="1"/>
        <end position="30"/>
    </location>
</feature>
<keyword evidence="8" id="KW-1185">Reference proteome</keyword>
<dbReference type="InterPro" id="IPR036312">
    <property type="entry name" value="Bifun_inhib/LTP/seed_sf"/>
</dbReference>
<evidence type="ECO:0000256" key="2">
    <source>
        <dbReference type="ARBA" id="ARBA00022448"/>
    </source>
</evidence>
<evidence type="ECO:0000256" key="1">
    <source>
        <dbReference type="ARBA" id="ARBA00009748"/>
    </source>
</evidence>
<reference evidence="7" key="1">
    <citation type="submission" date="2020-06" db="EMBL/GenBank/DDBJ databases">
        <authorList>
            <person name="Li T."/>
            <person name="Hu X."/>
            <person name="Zhang T."/>
            <person name="Song X."/>
            <person name="Zhang H."/>
            <person name="Dai N."/>
            <person name="Sheng W."/>
            <person name="Hou X."/>
            <person name="Wei L."/>
        </authorList>
    </citation>
    <scope>NUCLEOTIDE SEQUENCE</scope>
    <source>
        <strain evidence="7">3651</strain>
        <tissue evidence="7">Leaf</tissue>
    </source>
</reference>
<keyword evidence="5" id="KW-0732">Signal</keyword>
<feature type="domain" description="Bifunctional inhibitor/plant lipid transfer protein/seed storage helical" evidence="6">
    <location>
        <begin position="35"/>
        <end position="118"/>
    </location>
</feature>
<comment type="function">
    <text evidence="4">Plant non-specific lipid-transfer proteins transfer phospholipids as well as galactolipids across membranes. May play a role in wax or cutin deposition in the cell walls of expanding epidermal cells and certain secretory tissues.</text>
</comment>
<dbReference type="SMART" id="SM00499">
    <property type="entry name" value="AAI"/>
    <property type="match status" value="1"/>
</dbReference>
<dbReference type="Gene3D" id="1.10.110.10">
    <property type="entry name" value="Plant lipid-transfer and hydrophobic proteins"/>
    <property type="match status" value="1"/>
</dbReference>
<dbReference type="PANTHER" id="PTHR33076">
    <property type="entry name" value="NON-SPECIFIC LIPID-TRANSFER PROTEIN 2-RELATED"/>
    <property type="match status" value="1"/>
</dbReference>
<dbReference type="AlphaFoldDB" id="A0AAE1XVM2"/>
<gene>
    <name evidence="7" type="ORF">Salat_2296800</name>
</gene>
<feature type="chain" id="PRO_5042130431" description="Non-specific lipid-transfer protein" evidence="5">
    <location>
        <begin position="31"/>
        <end position="123"/>
    </location>
</feature>
<dbReference type="Proteomes" id="UP001293254">
    <property type="component" value="Unassembled WGS sequence"/>
</dbReference>
<sequence length="123" mass="12561">MAGSGSGGSLKHGSCLVILWLVVTAFHAEATALSCGVVLTKLSPCISYIKSSGALPLACCSGVKSINDAASTTPELQLVCNCIKTIVQSVGGNTALVNTIPTKCGVNIPYKYSPSVDCSKLVR</sequence>
<comment type="caution">
    <text evidence="7">The sequence shown here is derived from an EMBL/GenBank/DDBJ whole genome shotgun (WGS) entry which is preliminary data.</text>
</comment>
<accession>A0AAE1XVM2</accession>
<evidence type="ECO:0000256" key="4">
    <source>
        <dbReference type="RuleBase" id="RU000628"/>
    </source>
</evidence>
<dbReference type="GO" id="GO:0006869">
    <property type="term" value="P:lipid transport"/>
    <property type="evidence" value="ECO:0007669"/>
    <property type="project" value="InterPro"/>
</dbReference>
<protein>
    <recommendedName>
        <fullName evidence="4">Non-specific lipid-transfer protein</fullName>
    </recommendedName>
</protein>
<organism evidence="7 8">
    <name type="scientific">Sesamum alatum</name>
    <dbReference type="NCBI Taxonomy" id="300844"/>
    <lineage>
        <taxon>Eukaryota</taxon>
        <taxon>Viridiplantae</taxon>
        <taxon>Streptophyta</taxon>
        <taxon>Embryophyta</taxon>
        <taxon>Tracheophyta</taxon>
        <taxon>Spermatophyta</taxon>
        <taxon>Magnoliopsida</taxon>
        <taxon>eudicotyledons</taxon>
        <taxon>Gunneridae</taxon>
        <taxon>Pentapetalae</taxon>
        <taxon>asterids</taxon>
        <taxon>lamiids</taxon>
        <taxon>Lamiales</taxon>
        <taxon>Pedaliaceae</taxon>
        <taxon>Sesamum</taxon>
    </lineage>
</organism>
<evidence type="ECO:0000313" key="7">
    <source>
        <dbReference type="EMBL" id="KAK4418840.1"/>
    </source>
</evidence>